<organism evidence="4">
    <name type="scientific">Salvia miltiorrhiza</name>
    <name type="common">Chinese sage</name>
    <dbReference type="NCBI Taxonomy" id="226208"/>
    <lineage>
        <taxon>Eukaryota</taxon>
        <taxon>Viridiplantae</taxon>
        <taxon>Streptophyta</taxon>
        <taxon>Embryophyta</taxon>
        <taxon>Tracheophyta</taxon>
        <taxon>Spermatophyta</taxon>
        <taxon>Magnoliopsida</taxon>
        <taxon>eudicotyledons</taxon>
        <taxon>Gunneridae</taxon>
        <taxon>Pentapetalae</taxon>
        <taxon>asterids</taxon>
        <taxon>lamiids</taxon>
        <taxon>Lamiales</taxon>
        <taxon>Lamiaceae</taxon>
        <taxon>Nepetoideae</taxon>
        <taxon>Mentheae</taxon>
        <taxon>Salviinae</taxon>
        <taxon>Salvia</taxon>
        <taxon>Salvia incertae sedis</taxon>
    </lineage>
</organism>
<feature type="repeat" description="PPR" evidence="3">
    <location>
        <begin position="483"/>
        <end position="517"/>
    </location>
</feature>
<dbReference type="Pfam" id="PF12854">
    <property type="entry name" value="PPR_1"/>
    <property type="match status" value="2"/>
</dbReference>
<reference evidence="4" key="1">
    <citation type="journal article" date="2018" name="Molecules">
        <title>The Pentatricopeptide Repeat Gene Family in Salvia miltiorrhiza: Genome-Wide Characterization and Expression Analysis.</title>
        <authorList>
            <person name="Li H."/>
            <person name="Li C."/>
            <person name="Deng Y."/>
            <person name="Jiang X."/>
            <person name="Lu S."/>
        </authorList>
    </citation>
    <scope>NUCLEOTIDE SEQUENCE</scope>
</reference>
<dbReference type="InterPro" id="IPR011990">
    <property type="entry name" value="TPR-like_helical_dom_sf"/>
</dbReference>
<proteinExistence type="evidence at transcript level"/>
<evidence type="ECO:0000256" key="3">
    <source>
        <dbReference type="PROSITE-ProRule" id="PRU00708"/>
    </source>
</evidence>
<dbReference type="InterPro" id="IPR050872">
    <property type="entry name" value="PPR_P_subfamily"/>
</dbReference>
<accession>A0A678WGN4</accession>
<feature type="repeat" description="PPR" evidence="3">
    <location>
        <begin position="657"/>
        <end position="691"/>
    </location>
</feature>
<dbReference type="InterPro" id="IPR002885">
    <property type="entry name" value="PPR_rpt"/>
</dbReference>
<evidence type="ECO:0000313" key="4">
    <source>
        <dbReference type="EMBL" id="AYM00964.1"/>
    </source>
</evidence>
<feature type="repeat" description="PPR" evidence="3">
    <location>
        <begin position="342"/>
        <end position="376"/>
    </location>
</feature>
<dbReference type="NCBIfam" id="TIGR00756">
    <property type="entry name" value="PPR"/>
    <property type="match status" value="12"/>
</dbReference>
<evidence type="ECO:0000256" key="1">
    <source>
        <dbReference type="ARBA" id="ARBA00007626"/>
    </source>
</evidence>
<dbReference type="Gene3D" id="1.25.40.10">
    <property type="entry name" value="Tetratricopeptide repeat domain"/>
    <property type="match status" value="7"/>
</dbReference>
<dbReference type="Pfam" id="PF13041">
    <property type="entry name" value="PPR_2"/>
    <property type="match status" value="3"/>
</dbReference>
<protein>
    <submittedName>
        <fullName evidence="4">Pentatricopeptide repeat protein</fullName>
    </submittedName>
</protein>
<name>A0A678WGN4_SALMI</name>
<dbReference type="Pfam" id="PF01535">
    <property type="entry name" value="PPR"/>
    <property type="match status" value="4"/>
</dbReference>
<dbReference type="PROSITE" id="PS51375">
    <property type="entry name" value="PPR"/>
    <property type="match status" value="10"/>
</dbReference>
<dbReference type="EMBL" id="MH004964">
    <property type="protein sequence ID" value="AYM00964.1"/>
    <property type="molecule type" value="mRNA"/>
</dbReference>
<feature type="repeat" description="PPR" evidence="3">
    <location>
        <begin position="377"/>
        <end position="412"/>
    </location>
</feature>
<reference evidence="4" key="2">
    <citation type="submission" date="2018-02" db="EMBL/GenBank/DDBJ databases">
        <authorList>
            <person name="Li H.Q."/>
            <person name="Lu S.F."/>
        </authorList>
    </citation>
    <scope>NUCLEOTIDE SEQUENCE</scope>
</reference>
<feature type="repeat" description="PPR" evidence="3">
    <location>
        <begin position="622"/>
        <end position="656"/>
    </location>
</feature>
<comment type="similarity">
    <text evidence="1">Belongs to the PPR family. P subfamily.</text>
</comment>
<feature type="repeat" description="PPR" evidence="3">
    <location>
        <begin position="448"/>
        <end position="482"/>
    </location>
</feature>
<evidence type="ECO:0000256" key="2">
    <source>
        <dbReference type="ARBA" id="ARBA00022737"/>
    </source>
</evidence>
<feature type="repeat" description="PPR" evidence="3">
    <location>
        <begin position="692"/>
        <end position="727"/>
    </location>
</feature>
<keyword evidence="2" id="KW-0677">Repeat</keyword>
<feature type="repeat" description="PPR" evidence="3">
    <location>
        <begin position="413"/>
        <end position="447"/>
    </location>
</feature>
<feature type="repeat" description="PPR" evidence="3">
    <location>
        <begin position="307"/>
        <end position="341"/>
    </location>
</feature>
<dbReference type="PANTHER" id="PTHR46128">
    <property type="entry name" value="MITOCHONDRIAL GROUP I INTRON SPLICING FACTOR CCM1"/>
    <property type="match status" value="1"/>
</dbReference>
<sequence>MSLNFKKFKKIRGTSAITHRLSEILALHTCSCSDFIGHNYFHERFFPRIGAIPYFFSSFSANNHSHASDSAPEIREQRVRSDNIDDSKRFYDRTAETVSKESLLSSDYNSNSWGGENCDFDGFDESDEEVAEGKSEEGSDDDEFRVLSAFDGNRARIEASRRIEVDEGDLRHPLVREICRLIDRRAAWSPKLESELKRLLRSLKPSQVCAVLRAQSDERIALNFFYWADRQWRYRHYPVVYHEMLRILSKTKLCQGAKRVLHLMIRRKIALWPEDFGCVMVSFSRAGHLSKALQVLNAMQRAGVELDISVCNTAVNVLVEGEKLEKALRFSKRMQVVGIEPNVVTYNCLVKGYCERKQLDDAVKLIDEMPLRGCAPDKVSYYTVMGVLCKEKRIDELKGLMKKMLEESGLQPDQVTYNTLIHMLCKHGHGDEALGFLREAEERGFRIDKVGHTAVVHCFCQEGRIDRAKGIIDEMLLKGCSPDVVTYTAVLNGFCRLGKVDQAKKLLQEMYKHGCKPNCVSYTALLNGLCRGGSSSEAREMMDMSEGWWTPNSVTYSVILHGFRREGKLSEACDVVMEMIGKGFYPSPVDIDLLIQSLCRVDRAEQARKLMEECLKRGCAVNVVNYTSVIHGFCQNDDLDSALSVFDDMYLNNKHPDAVTYTAVVDALGRRGRIDEAIEMIKNMLHRGLLPTPVTYRSLIHNFCQQGRVDDLLKLMDKLLPRQSFKTAYNLIIEKLCCFGHTDEAYKILGRILKTASKTDVDTCHILMRTFLKNENPLGSYQVASRMFNRNLVPDLKLCEEVSKKLISQQKLEEADKLMLRFVERGHFPAKSKHALHS</sequence>
<dbReference type="PANTHER" id="PTHR46128:SF211">
    <property type="entry name" value="PENTACOTRIPEPTIDE-REPEAT REGION OF PRORP DOMAIN-CONTAINING PROTEIN"/>
    <property type="match status" value="1"/>
</dbReference>
<feature type="repeat" description="PPR" evidence="3">
    <location>
        <begin position="552"/>
        <end position="586"/>
    </location>
</feature>
<dbReference type="AlphaFoldDB" id="A0A678WGN4"/>